<protein>
    <submittedName>
        <fullName evidence="2">Uncharacterized protein</fullName>
    </submittedName>
</protein>
<feature type="compositionally biased region" description="Polar residues" evidence="1">
    <location>
        <begin position="32"/>
        <end position="43"/>
    </location>
</feature>
<gene>
    <name evidence="2" type="ORF">RHSIM_Rhsim13G0128600</name>
</gene>
<organism evidence="2 3">
    <name type="scientific">Rhododendron simsii</name>
    <name type="common">Sims's rhododendron</name>
    <dbReference type="NCBI Taxonomy" id="118357"/>
    <lineage>
        <taxon>Eukaryota</taxon>
        <taxon>Viridiplantae</taxon>
        <taxon>Streptophyta</taxon>
        <taxon>Embryophyta</taxon>
        <taxon>Tracheophyta</taxon>
        <taxon>Spermatophyta</taxon>
        <taxon>Magnoliopsida</taxon>
        <taxon>eudicotyledons</taxon>
        <taxon>Gunneridae</taxon>
        <taxon>Pentapetalae</taxon>
        <taxon>asterids</taxon>
        <taxon>Ericales</taxon>
        <taxon>Ericaceae</taxon>
        <taxon>Ericoideae</taxon>
        <taxon>Rhodoreae</taxon>
        <taxon>Rhododendron</taxon>
    </lineage>
</organism>
<evidence type="ECO:0000256" key="1">
    <source>
        <dbReference type="SAM" id="MobiDB-lite"/>
    </source>
</evidence>
<feature type="compositionally biased region" description="Polar residues" evidence="1">
    <location>
        <begin position="98"/>
        <end position="110"/>
    </location>
</feature>
<dbReference type="Proteomes" id="UP000626092">
    <property type="component" value="Unassembled WGS sequence"/>
</dbReference>
<name>A0A834G167_RHOSS</name>
<feature type="compositionally biased region" description="Low complexity" evidence="1">
    <location>
        <begin position="52"/>
        <end position="83"/>
    </location>
</feature>
<reference evidence="2" key="1">
    <citation type="submission" date="2019-11" db="EMBL/GenBank/DDBJ databases">
        <authorList>
            <person name="Liu Y."/>
            <person name="Hou J."/>
            <person name="Li T.-Q."/>
            <person name="Guan C.-H."/>
            <person name="Wu X."/>
            <person name="Wu H.-Z."/>
            <person name="Ling F."/>
            <person name="Zhang R."/>
            <person name="Shi X.-G."/>
            <person name="Ren J.-P."/>
            <person name="Chen E.-F."/>
            <person name="Sun J.-M."/>
        </authorList>
    </citation>
    <scope>NUCLEOTIDE SEQUENCE</scope>
    <source>
        <strain evidence="2">Adult_tree_wgs_1</strain>
        <tissue evidence="2">Leaves</tissue>
    </source>
</reference>
<comment type="caution">
    <text evidence="2">The sequence shown here is derived from an EMBL/GenBank/DDBJ whole genome shotgun (WGS) entry which is preliminary data.</text>
</comment>
<keyword evidence="3" id="KW-1185">Reference proteome</keyword>
<accession>A0A834G167</accession>
<evidence type="ECO:0000313" key="3">
    <source>
        <dbReference type="Proteomes" id="UP000626092"/>
    </source>
</evidence>
<sequence length="131" mass="14369">MIHANLLRPKTRTTTSTTTTSPPKPTPECPPHSSNAKTLTLPSKMSHRSKSLLKPALAWPSSSSSYPPTLSSKPSSPQTLTLTIPLSIPKDKIPSLTPPSSKSLHLQSAQKIHLRSDRELRDRQRGYQGTR</sequence>
<dbReference type="AlphaFoldDB" id="A0A834G167"/>
<evidence type="ECO:0000313" key="2">
    <source>
        <dbReference type="EMBL" id="KAF7119641.1"/>
    </source>
</evidence>
<dbReference type="EMBL" id="WJXA01000013">
    <property type="protein sequence ID" value="KAF7119641.1"/>
    <property type="molecule type" value="Genomic_DNA"/>
</dbReference>
<feature type="region of interest" description="Disordered" evidence="1">
    <location>
        <begin position="1"/>
        <end position="131"/>
    </location>
</feature>
<proteinExistence type="predicted"/>
<feature type="compositionally biased region" description="Basic and acidic residues" evidence="1">
    <location>
        <begin position="114"/>
        <end position="125"/>
    </location>
</feature>
<feature type="compositionally biased region" description="Low complexity" evidence="1">
    <location>
        <begin position="12"/>
        <end position="21"/>
    </location>
</feature>